<keyword evidence="5 7" id="KW-1133">Transmembrane helix</keyword>
<evidence type="ECO:0000313" key="10">
    <source>
        <dbReference type="Proteomes" id="UP000485058"/>
    </source>
</evidence>
<dbReference type="GO" id="GO:0045332">
    <property type="term" value="P:phospholipid translocation"/>
    <property type="evidence" value="ECO:0007669"/>
    <property type="project" value="TreeGrafter"/>
</dbReference>
<dbReference type="AlphaFoldDB" id="A0A699YBF6"/>
<reference evidence="9 10" key="1">
    <citation type="submission" date="2020-02" db="EMBL/GenBank/DDBJ databases">
        <title>Draft genome sequence of Haematococcus lacustris strain NIES-144.</title>
        <authorList>
            <person name="Morimoto D."/>
            <person name="Nakagawa S."/>
            <person name="Yoshida T."/>
            <person name="Sawayama S."/>
        </authorList>
    </citation>
    <scope>NUCLEOTIDE SEQUENCE [LARGE SCALE GENOMIC DNA]</scope>
    <source>
        <strain evidence="9 10">NIES-144</strain>
    </source>
</reference>
<dbReference type="EMBL" id="BLLF01000050">
    <property type="protein sequence ID" value="GFH06661.1"/>
    <property type="molecule type" value="Genomic_DNA"/>
</dbReference>
<evidence type="ECO:0000259" key="8">
    <source>
        <dbReference type="Pfam" id="PF16212"/>
    </source>
</evidence>
<dbReference type="InterPro" id="IPR032630">
    <property type="entry name" value="P_typ_ATPase_c"/>
</dbReference>
<sequence length="207" mass="22586">MELVIDGKALNHVLPDPGLRRSLALLCSRGVAWCSRVMKSYTRGRQLLKAPIMLSIGDGANDVAMLQAADVGVGLMGREGRQAANSADYVLPNFRHLIPLLFVHGSLCRHRLARLASYSFYKNVAFWAVLFAFQPFCGWSGQAIVDDISAAVYNVVFTALPILMFALLDRHAPDADLLATPRLYQARGAALASSEFWMSGVLLGLAH</sequence>
<dbReference type="SUPFAM" id="SSF56784">
    <property type="entry name" value="HAD-like"/>
    <property type="match status" value="1"/>
</dbReference>
<dbReference type="Gene3D" id="3.40.50.1000">
    <property type="entry name" value="HAD superfamily/HAD-like"/>
    <property type="match status" value="1"/>
</dbReference>
<dbReference type="SUPFAM" id="SSF81665">
    <property type="entry name" value="Calcium ATPase, transmembrane domain M"/>
    <property type="match status" value="1"/>
</dbReference>
<dbReference type="InterPro" id="IPR023298">
    <property type="entry name" value="ATPase_P-typ_TM_dom_sf"/>
</dbReference>
<evidence type="ECO:0000256" key="7">
    <source>
        <dbReference type="SAM" id="Phobius"/>
    </source>
</evidence>
<evidence type="ECO:0000256" key="3">
    <source>
        <dbReference type="ARBA" id="ARBA00022723"/>
    </source>
</evidence>
<dbReference type="Proteomes" id="UP000485058">
    <property type="component" value="Unassembled WGS sequence"/>
</dbReference>
<dbReference type="GO" id="GO:0005886">
    <property type="term" value="C:plasma membrane"/>
    <property type="evidence" value="ECO:0007669"/>
    <property type="project" value="TreeGrafter"/>
</dbReference>
<keyword evidence="4" id="KW-0460">Magnesium</keyword>
<dbReference type="GO" id="GO:0046872">
    <property type="term" value="F:metal ion binding"/>
    <property type="evidence" value="ECO:0007669"/>
    <property type="project" value="UniProtKB-KW"/>
</dbReference>
<evidence type="ECO:0000313" key="9">
    <source>
        <dbReference type="EMBL" id="GFH06661.1"/>
    </source>
</evidence>
<feature type="transmembrane region" description="Helical" evidence="7">
    <location>
        <begin position="151"/>
        <end position="168"/>
    </location>
</feature>
<name>A0A699YBF6_HAELA</name>
<feature type="transmembrane region" description="Helical" evidence="7">
    <location>
        <begin position="124"/>
        <end position="145"/>
    </location>
</feature>
<proteinExistence type="predicted"/>
<evidence type="ECO:0000256" key="4">
    <source>
        <dbReference type="ARBA" id="ARBA00022842"/>
    </source>
</evidence>
<organism evidence="9 10">
    <name type="scientific">Haematococcus lacustris</name>
    <name type="common">Green alga</name>
    <name type="synonym">Haematococcus pluvialis</name>
    <dbReference type="NCBI Taxonomy" id="44745"/>
    <lineage>
        <taxon>Eukaryota</taxon>
        <taxon>Viridiplantae</taxon>
        <taxon>Chlorophyta</taxon>
        <taxon>core chlorophytes</taxon>
        <taxon>Chlorophyceae</taxon>
        <taxon>CS clade</taxon>
        <taxon>Chlamydomonadales</taxon>
        <taxon>Haematococcaceae</taxon>
        <taxon>Haematococcus</taxon>
    </lineage>
</organism>
<feature type="non-terminal residue" evidence="9">
    <location>
        <position position="1"/>
    </location>
</feature>
<gene>
    <name evidence="9" type="ORF">HaLaN_01330</name>
</gene>
<dbReference type="GO" id="GO:0140326">
    <property type="term" value="F:ATPase-coupled intramembrane lipid transporter activity"/>
    <property type="evidence" value="ECO:0007669"/>
    <property type="project" value="TreeGrafter"/>
</dbReference>
<dbReference type="GO" id="GO:0016887">
    <property type="term" value="F:ATP hydrolysis activity"/>
    <property type="evidence" value="ECO:0007669"/>
    <property type="project" value="InterPro"/>
</dbReference>
<dbReference type="NCBIfam" id="TIGR01494">
    <property type="entry name" value="ATPase_P-type"/>
    <property type="match status" value="1"/>
</dbReference>
<keyword evidence="10" id="KW-1185">Reference proteome</keyword>
<keyword evidence="3" id="KW-0479">Metal-binding</keyword>
<keyword evidence="2 7" id="KW-0812">Transmembrane</keyword>
<dbReference type="PANTHER" id="PTHR24092:SF150">
    <property type="entry name" value="PHOSPHOLIPID-TRANSPORTING ATPASE"/>
    <property type="match status" value="1"/>
</dbReference>
<dbReference type="InterPro" id="IPR023214">
    <property type="entry name" value="HAD_sf"/>
</dbReference>
<evidence type="ECO:0000256" key="6">
    <source>
        <dbReference type="ARBA" id="ARBA00023136"/>
    </source>
</evidence>
<dbReference type="Pfam" id="PF16212">
    <property type="entry name" value="PhoLip_ATPase_C"/>
    <property type="match status" value="1"/>
</dbReference>
<evidence type="ECO:0000256" key="1">
    <source>
        <dbReference type="ARBA" id="ARBA00004141"/>
    </source>
</evidence>
<dbReference type="InterPro" id="IPR036412">
    <property type="entry name" value="HAD-like_sf"/>
</dbReference>
<comment type="caution">
    <text evidence="9">The sequence shown here is derived from an EMBL/GenBank/DDBJ whole genome shotgun (WGS) entry which is preliminary data.</text>
</comment>
<keyword evidence="6 7" id="KW-0472">Membrane</keyword>
<dbReference type="PANTHER" id="PTHR24092">
    <property type="entry name" value="PROBABLE PHOSPHOLIPID-TRANSPORTING ATPASE"/>
    <property type="match status" value="1"/>
</dbReference>
<accession>A0A699YBF6</accession>
<evidence type="ECO:0000256" key="5">
    <source>
        <dbReference type="ARBA" id="ARBA00022989"/>
    </source>
</evidence>
<evidence type="ECO:0000256" key="2">
    <source>
        <dbReference type="ARBA" id="ARBA00022692"/>
    </source>
</evidence>
<dbReference type="InterPro" id="IPR001757">
    <property type="entry name" value="P_typ_ATPase"/>
</dbReference>
<feature type="domain" description="P-type ATPase C-terminal" evidence="8">
    <location>
        <begin position="84"/>
        <end position="199"/>
    </location>
</feature>
<protein>
    <submittedName>
        <fullName evidence="9">Phospholipid-transporting ATPase</fullName>
    </submittedName>
</protein>
<feature type="non-terminal residue" evidence="9">
    <location>
        <position position="207"/>
    </location>
</feature>
<dbReference type="GO" id="GO:0005524">
    <property type="term" value="F:ATP binding"/>
    <property type="evidence" value="ECO:0007669"/>
    <property type="project" value="InterPro"/>
</dbReference>
<comment type="subcellular location">
    <subcellularLocation>
        <location evidence="1">Membrane</location>
        <topology evidence="1">Multi-pass membrane protein</topology>
    </subcellularLocation>
</comment>